<keyword evidence="3" id="KW-1185">Reference proteome</keyword>
<dbReference type="PANTHER" id="PTHR38813">
    <property type="match status" value="1"/>
</dbReference>
<dbReference type="eggNOG" id="COG2026">
    <property type="taxonomic scope" value="Bacteria"/>
</dbReference>
<dbReference type="SUPFAM" id="SSF143011">
    <property type="entry name" value="RelE-like"/>
    <property type="match status" value="1"/>
</dbReference>
<reference evidence="3" key="2">
    <citation type="submission" date="2011-03" db="EMBL/GenBank/DDBJ databases">
        <title>The complete genome of Desulfobacca acetoxidans DSM 11109.</title>
        <authorList>
            <consortium name="US DOE Joint Genome Institute (JGI-PGF)"/>
            <person name="Lucas S."/>
            <person name="Copeland A."/>
            <person name="Lapidus A."/>
            <person name="Bruce D."/>
            <person name="Goodwin L."/>
            <person name="Pitluck S."/>
            <person name="Peters L."/>
            <person name="Kyrpides N."/>
            <person name="Mavromatis K."/>
            <person name="Ivanova N."/>
            <person name="Ovchinnikova G."/>
            <person name="Teshima H."/>
            <person name="Detter J.C."/>
            <person name="Han C."/>
            <person name="Land M."/>
            <person name="Hauser L."/>
            <person name="Markowitz V."/>
            <person name="Cheng J.-F."/>
            <person name="Hugenholtz P."/>
            <person name="Woyke T."/>
            <person name="Wu D."/>
            <person name="Spring S."/>
            <person name="Schueler E."/>
            <person name="Brambilla E."/>
            <person name="Klenk H.-P."/>
            <person name="Eisen J.A."/>
        </authorList>
    </citation>
    <scope>NUCLEOTIDE SEQUENCE [LARGE SCALE GENOMIC DNA]</scope>
    <source>
        <strain evidence="3">ATCC 700848 / DSM 11109 / ASRB2</strain>
    </source>
</reference>
<dbReference type="OrthoDB" id="9797723at2"/>
<dbReference type="Proteomes" id="UP000000483">
    <property type="component" value="Chromosome"/>
</dbReference>
<dbReference type="InterPro" id="IPR052747">
    <property type="entry name" value="TA_system_RelE_toxin"/>
</dbReference>
<dbReference type="Gene3D" id="3.30.2310.20">
    <property type="entry name" value="RelE-like"/>
    <property type="match status" value="1"/>
</dbReference>
<protein>
    <submittedName>
        <fullName evidence="2">Plasmid stabilization system</fullName>
    </submittedName>
</protein>
<dbReference type="RefSeq" id="WP_013706644.1">
    <property type="nucleotide sequence ID" value="NC_015388.1"/>
</dbReference>
<dbReference type="HOGENOM" id="CLU_155761_1_3_7"/>
<organism evidence="2 3">
    <name type="scientific">Desulfobacca acetoxidans (strain ATCC 700848 / DSM 11109 / ASRB2)</name>
    <dbReference type="NCBI Taxonomy" id="880072"/>
    <lineage>
        <taxon>Bacteria</taxon>
        <taxon>Pseudomonadati</taxon>
        <taxon>Thermodesulfobacteriota</taxon>
        <taxon>Desulfobaccia</taxon>
        <taxon>Desulfobaccales</taxon>
        <taxon>Desulfobaccaceae</taxon>
        <taxon>Desulfobacca</taxon>
    </lineage>
</organism>
<dbReference type="AlphaFoldDB" id="F2NCW0"/>
<dbReference type="InterPro" id="IPR035093">
    <property type="entry name" value="RelE/ParE_toxin_dom_sf"/>
</dbReference>
<accession>F2NCW0</accession>
<dbReference type="EMBL" id="CP002629">
    <property type="protein sequence ID" value="AEB09534.1"/>
    <property type="molecule type" value="Genomic_DNA"/>
</dbReference>
<dbReference type="InterPro" id="IPR007712">
    <property type="entry name" value="RelE/ParE_toxin"/>
</dbReference>
<keyword evidence="1" id="KW-1277">Toxin-antitoxin system</keyword>
<sequence length="88" mass="10369">MPYEVKLTKTAQKVYDKVPGKLQAGLDRCFIHLEADPKRNPNIKKFKGFPGHYRYQVGGWRILYEVDETQRTVTVYEIWPRGNVYKGH</sequence>
<evidence type="ECO:0000256" key="1">
    <source>
        <dbReference type="ARBA" id="ARBA00022649"/>
    </source>
</evidence>
<evidence type="ECO:0000313" key="2">
    <source>
        <dbReference type="EMBL" id="AEB09534.1"/>
    </source>
</evidence>
<proteinExistence type="predicted"/>
<evidence type="ECO:0000313" key="3">
    <source>
        <dbReference type="Proteomes" id="UP000000483"/>
    </source>
</evidence>
<dbReference type="Pfam" id="PF05016">
    <property type="entry name" value="ParE_toxin"/>
    <property type="match status" value="1"/>
</dbReference>
<gene>
    <name evidence="2" type="ordered locus">Desac_1688</name>
</gene>
<dbReference type="PANTHER" id="PTHR38813:SF1">
    <property type="entry name" value="TOXIN RELE1-RELATED"/>
    <property type="match status" value="1"/>
</dbReference>
<reference evidence="2 3" key="1">
    <citation type="journal article" date="2011" name="Stand. Genomic Sci.">
        <title>Complete genome sequence of the acetate-degrading sulfate reducer Desulfobacca acetoxidans type strain (ASRB2).</title>
        <authorList>
            <person name="Goker M."/>
            <person name="Teshima H."/>
            <person name="Lapidus A."/>
            <person name="Nolan M."/>
            <person name="Lucas S."/>
            <person name="Hammon N."/>
            <person name="Deshpande S."/>
            <person name="Cheng J.F."/>
            <person name="Tapia R."/>
            <person name="Han C."/>
            <person name="Goodwin L."/>
            <person name="Pitluck S."/>
            <person name="Huntemann M."/>
            <person name="Liolios K."/>
            <person name="Ivanova N."/>
            <person name="Pagani I."/>
            <person name="Mavromatis K."/>
            <person name="Ovchinikova G."/>
            <person name="Pati A."/>
            <person name="Chen A."/>
            <person name="Palaniappan K."/>
            <person name="Land M."/>
            <person name="Hauser L."/>
            <person name="Brambilla E.M."/>
            <person name="Rohde M."/>
            <person name="Spring S."/>
            <person name="Detter J.C."/>
            <person name="Woyke T."/>
            <person name="Bristow J."/>
            <person name="Eisen J.A."/>
            <person name="Markowitz V."/>
            <person name="Hugenholtz P."/>
            <person name="Kyrpides N.C."/>
            <person name="Klenk H.P."/>
        </authorList>
    </citation>
    <scope>NUCLEOTIDE SEQUENCE [LARGE SCALE GENOMIC DNA]</scope>
    <source>
        <strain evidence="3">ATCC 700848 / DSM 11109 / ASRB2</strain>
    </source>
</reference>
<dbReference type="STRING" id="880072.Desac_1688"/>
<dbReference type="KEGG" id="dao:Desac_1688"/>
<name>F2NCW0_DESAR</name>